<evidence type="ECO:0000256" key="1">
    <source>
        <dbReference type="SAM" id="MobiDB-lite"/>
    </source>
</evidence>
<accession>A0A0R3W5B1</accession>
<name>A0A0R3W5B1_TAEAS</name>
<feature type="compositionally biased region" description="Polar residues" evidence="1">
    <location>
        <begin position="803"/>
        <end position="818"/>
    </location>
</feature>
<feature type="region of interest" description="Disordered" evidence="1">
    <location>
        <begin position="939"/>
        <end position="963"/>
    </location>
</feature>
<feature type="region of interest" description="Disordered" evidence="1">
    <location>
        <begin position="1"/>
        <end position="34"/>
    </location>
</feature>
<dbReference type="EMBL" id="UYRS01018405">
    <property type="protein sequence ID" value="VDK34834.1"/>
    <property type="molecule type" value="Genomic_DNA"/>
</dbReference>
<feature type="region of interest" description="Disordered" evidence="1">
    <location>
        <begin position="803"/>
        <end position="845"/>
    </location>
</feature>
<feature type="compositionally biased region" description="Basic and acidic residues" evidence="1">
    <location>
        <begin position="1"/>
        <end position="16"/>
    </location>
</feature>
<gene>
    <name evidence="2" type="ORF">TASK_LOCUS5296</name>
</gene>
<evidence type="ECO:0000313" key="2">
    <source>
        <dbReference type="EMBL" id="VDK34834.1"/>
    </source>
</evidence>
<dbReference type="WBParaSite" id="TASK_0000529501-mRNA-1">
    <property type="protein sequence ID" value="TASK_0000529501-mRNA-1"/>
    <property type="gene ID" value="TASK_0000529501"/>
</dbReference>
<organism evidence="4">
    <name type="scientific">Taenia asiatica</name>
    <name type="common">Asian tapeworm</name>
    <dbReference type="NCBI Taxonomy" id="60517"/>
    <lineage>
        <taxon>Eukaryota</taxon>
        <taxon>Metazoa</taxon>
        <taxon>Spiralia</taxon>
        <taxon>Lophotrochozoa</taxon>
        <taxon>Platyhelminthes</taxon>
        <taxon>Cestoda</taxon>
        <taxon>Eucestoda</taxon>
        <taxon>Cyclophyllidea</taxon>
        <taxon>Taeniidae</taxon>
        <taxon>Taenia</taxon>
    </lineage>
</organism>
<feature type="compositionally biased region" description="Low complexity" evidence="1">
    <location>
        <begin position="819"/>
        <end position="830"/>
    </location>
</feature>
<protein>
    <submittedName>
        <fullName evidence="2 4">Uncharacterized protein</fullName>
    </submittedName>
</protein>
<reference evidence="2 3" key="2">
    <citation type="submission" date="2018-11" db="EMBL/GenBank/DDBJ databases">
        <authorList>
            <consortium name="Pathogen Informatics"/>
        </authorList>
    </citation>
    <scope>NUCLEOTIDE SEQUENCE [LARGE SCALE GENOMIC DNA]</scope>
</reference>
<proteinExistence type="predicted"/>
<dbReference type="Proteomes" id="UP000282613">
    <property type="component" value="Unassembled WGS sequence"/>
</dbReference>
<evidence type="ECO:0000313" key="3">
    <source>
        <dbReference type="Proteomes" id="UP000282613"/>
    </source>
</evidence>
<dbReference type="OrthoDB" id="6263008at2759"/>
<feature type="compositionally biased region" description="Polar residues" evidence="1">
    <location>
        <begin position="939"/>
        <end position="952"/>
    </location>
</feature>
<reference evidence="4" key="1">
    <citation type="submission" date="2016-04" db="UniProtKB">
        <authorList>
            <consortium name="WormBaseParasite"/>
        </authorList>
    </citation>
    <scope>IDENTIFICATION</scope>
</reference>
<keyword evidence="3" id="KW-1185">Reference proteome</keyword>
<sequence length="1774" mass="189328">MRRRLRETVRAAERTRAANVAALPPPSRDPLDPHLNPNGDPCARCLSGANKECHLVMDANQVPLESATWGEERAREVEKGSRVLGGEVRLEKGRCGSNVCRIESSCVDVVADDDAFTTALAENERADRAHQRALRLAAEAALKSRIRSQLALKRIFLNLRTHARQAYRLSMQQLDTAPVGEAEIAQTCHIYNVSSFSERPSQISPDAKPIVRPFYQITALPHFLDARSTALVHPNPDPAGLGPGERTDSPSLALSPCHGSIAHPRSLPQSLIFHQRPSVLPLSIATNYSNSHTSGAKIVGPCDSSEPTDLHPTGANAPNTSKPLEVRLHDNKFTASESYGVSGMDNSRSSPTVLSEITSFDRIKIQLEYEFSFPSEVENIDKAIRALRESFNNSILSERSAQDIEVHLPQICPPSTSTDSATTYPQSPFKIFETVERPETATVTGVGKESALHHVEKSPSGFIDGSIDMETSSLLNVRLAEKGKEKQPLDTAAPIVSLPCAPVPCSTTKTSASAAAKPSTGAGSFPVMESLQRRARELILRQMECIRTNDAGNRISACGVLERPPHHFMDLAHGNGADLQSLSVPAKTRVSSSVKALTLDTHPFPAFTQFEWRHFTHIEHPSVELLPILGAANDKSHLELFPKSAKALSTKFTVAIAVKQLHRAVLLHLRIRHCTLKEAEDDDVEIGDFVTRKRGLLRSYLEAVENGLTPDALSQPWSNESAVFSCASRALSTNSPNVSTFSAALDAACEITSSSSFSKPTSTHPTSSSSSARNCIWFQKNKYSLQSIPTGLEDTMNPQIVYNASVPTDSTPNSSSRPSNQFSYLSSQSSCPPAEPPFVSEPEASQEPLLCKPVVQSVTSTGSETTTLHALRSGLSIGFGRRLEKSHAQPSCDVAIETLNLVKGERHASASTLTRLRSGVVADEASSLLFSDLSSVPTTNNNTSPLRQSNDFMNGKKEPSPSILLTNHSLRMKPPFKVRMLIHPSKSPSLELDTCSLTRPELERVSRGVGTSPVSTLMCLQSGSIPSTPICGVNKKSTLPTRSKLTNPSKSLPIVDRFDDVEKIGTDSTMSAPPLEYPTFYSLITYCNAAGGCITPSCNSNAVSYALSEPTDKKRGAESRKQSTEACCEICDSIDMSSSPSISLRSFLENEACVESSVEQKRNGEGVFSVGGTLTALTHSFNTPSPSGGANQQTRRSSYSPLFPSGAPLISIRLESPSMNSILKESETVVQKLPSVDQKEGDEVATRSAFATLPDGKQEGKKSAFSELLGSKASSNFVSSAMLVESKSVNAKASKMMSDNAKVDSVKSVTGQTDTRGVNTVNSIVFDSADIKASVKEVDNTEPVSAKSDGMNTFSEDVVGEKAGEITAVVRKPADARPFEVKPAIMEPEGVEASDGSAGTIASIIAKAVDAGGTDTESAGVVGNEAALADVEIVGPKLLGGKAFAAAPVDATTASAIELTDMEKANAKAATRQSFISKSNAGKPVPVPLASATSGFVNSLSAEASSREARPSESTGAKMIGTKAVGKGAFASASVSATNFDEKKVLTEFINTEVKGESSVKSADSEAAGIQTFSIRASALEATDQSGIPLESTAKKISVTESNPLESYIAASAGPKASAPGLLAANLGSAKLTDMEVTDVERSVGNVVSHHPNRTANYTAAAPAGVPTYLTTDTAATRARMLKVQQELERKGSDSLPNSETRLLADLQEELAILSTDLSPTRSPNREEALIPIQVMLSAPNRDQSESNGSSLPQNASHYRKYVKYAFTFQLLII</sequence>
<feature type="region of interest" description="Disordered" evidence="1">
    <location>
        <begin position="1179"/>
        <end position="1198"/>
    </location>
</feature>
<evidence type="ECO:0000313" key="4">
    <source>
        <dbReference type="WBParaSite" id="TASK_0000529501-mRNA-1"/>
    </source>
</evidence>